<dbReference type="EMBL" id="LNIX01000040">
    <property type="protein sequence ID" value="OXA39190.1"/>
    <property type="molecule type" value="Genomic_DNA"/>
</dbReference>
<sequence>MSTLFSLSLVLFVVVVVGIDATTILDAGEIMSTNNNGVLLVRKDDDGDTDNLGGLSNRDDQQVRVGFEVGFKKAKISNNFQREQLGRPGQAAAAAALVSSGEEFYIDDDNFGGGGGGGDYVDPRKLKNIMDDIAERILAAADALYASMNPPQAQPQRTRYSSGSEFSDDYSSNRGQKWGGVLSSTCLSVLLFVIQLA</sequence>
<keyword evidence="2" id="KW-0732">Signal</keyword>
<dbReference type="AlphaFoldDB" id="A0A226D2A7"/>
<reference evidence="3 4" key="1">
    <citation type="submission" date="2015-12" db="EMBL/GenBank/DDBJ databases">
        <title>The genome of Folsomia candida.</title>
        <authorList>
            <person name="Faddeeva A."/>
            <person name="Derks M.F."/>
            <person name="Anvar Y."/>
            <person name="Smit S."/>
            <person name="Van Straalen N."/>
            <person name="Roelofs D."/>
        </authorList>
    </citation>
    <scope>NUCLEOTIDE SEQUENCE [LARGE SCALE GENOMIC DNA]</scope>
    <source>
        <strain evidence="3 4">VU population</strain>
        <tissue evidence="3">Whole body</tissue>
    </source>
</reference>
<feature type="signal peptide" evidence="2">
    <location>
        <begin position="1"/>
        <end position="21"/>
    </location>
</feature>
<name>A0A226D2A7_FOLCA</name>
<organism evidence="3 4">
    <name type="scientific">Folsomia candida</name>
    <name type="common">Springtail</name>
    <dbReference type="NCBI Taxonomy" id="158441"/>
    <lineage>
        <taxon>Eukaryota</taxon>
        <taxon>Metazoa</taxon>
        <taxon>Ecdysozoa</taxon>
        <taxon>Arthropoda</taxon>
        <taxon>Hexapoda</taxon>
        <taxon>Collembola</taxon>
        <taxon>Entomobryomorpha</taxon>
        <taxon>Isotomoidea</taxon>
        <taxon>Isotomidae</taxon>
        <taxon>Proisotominae</taxon>
        <taxon>Folsomia</taxon>
    </lineage>
</organism>
<gene>
    <name evidence="3" type="ORF">Fcan01_26004</name>
</gene>
<evidence type="ECO:0000256" key="2">
    <source>
        <dbReference type="SAM" id="SignalP"/>
    </source>
</evidence>
<dbReference type="Proteomes" id="UP000198287">
    <property type="component" value="Unassembled WGS sequence"/>
</dbReference>
<keyword evidence="4" id="KW-1185">Reference proteome</keyword>
<protein>
    <submittedName>
        <fullName evidence="3">Uncharacterized protein</fullName>
    </submittedName>
</protein>
<evidence type="ECO:0000256" key="1">
    <source>
        <dbReference type="SAM" id="MobiDB-lite"/>
    </source>
</evidence>
<feature type="region of interest" description="Disordered" evidence="1">
    <location>
        <begin position="149"/>
        <end position="168"/>
    </location>
</feature>
<accession>A0A226D2A7</accession>
<feature type="compositionally biased region" description="Polar residues" evidence="1">
    <location>
        <begin position="149"/>
        <end position="159"/>
    </location>
</feature>
<evidence type="ECO:0000313" key="4">
    <source>
        <dbReference type="Proteomes" id="UP000198287"/>
    </source>
</evidence>
<proteinExistence type="predicted"/>
<feature type="chain" id="PRO_5012081778" evidence="2">
    <location>
        <begin position="22"/>
        <end position="197"/>
    </location>
</feature>
<evidence type="ECO:0000313" key="3">
    <source>
        <dbReference type="EMBL" id="OXA39190.1"/>
    </source>
</evidence>
<comment type="caution">
    <text evidence="3">The sequence shown here is derived from an EMBL/GenBank/DDBJ whole genome shotgun (WGS) entry which is preliminary data.</text>
</comment>